<keyword evidence="12" id="KW-1185">Reference proteome</keyword>
<keyword evidence="7 10" id="KW-0769">Symport</keyword>
<feature type="transmembrane region" description="Helical" evidence="10">
    <location>
        <begin position="12"/>
        <end position="30"/>
    </location>
</feature>
<keyword evidence="5" id="KW-0997">Cell inner membrane</keyword>
<evidence type="ECO:0000256" key="5">
    <source>
        <dbReference type="ARBA" id="ARBA00022519"/>
    </source>
</evidence>
<dbReference type="InterPro" id="IPR023954">
    <property type="entry name" value="C4_dicarb_transport"/>
</dbReference>
<evidence type="ECO:0000256" key="4">
    <source>
        <dbReference type="ARBA" id="ARBA00022475"/>
    </source>
</evidence>
<feature type="transmembrane region" description="Helical" evidence="10">
    <location>
        <begin position="78"/>
        <end position="101"/>
    </location>
</feature>
<feature type="transmembrane region" description="Helical" evidence="10">
    <location>
        <begin position="300"/>
        <end position="319"/>
    </location>
</feature>
<dbReference type="PROSITE" id="PS00713">
    <property type="entry name" value="NA_DICARBOXYL_SYMP_1"/>
    <property type="match status" value="1"/>
</dbReference>
<feature type="transmembrane region" description="Helical" evidence="10">
    <location>
        <begin position="221"/>
        <end position="241"/>
    </location>
</feature>
<evidence type="ECO:0000256" key="9">
    <source>
        <dbReference type="ARBA" id="ARBA00023136"/>
    </source>
</evidence>
<dbReference type="InterPro" id="IPR036458">
    <property type="entry name" value="Na:dicarbo_symporter_sf"/>
</dbReference>
<keyword evidence="9 10" id="KW-0472">Membrane</keyword>
<keyword evidence="3 10" id="KW-0813">Transport</keyword>
<evidence type="ECO:0000256" key="7">
    <source>
        <dbReference type="ARBA" id="ARBA00022847"/>
    </source>
</evidence>
<dbReference type="SUPFAM" id="SSF118215">
    <property type="entry name" value="Proton glutamate symport protein"/>
    <property type="match status" value="1"/>
</dbReference>
<feature type="transmembrane region" description="Helical" evidence="10">
    <location>
        <begin position="152"/>
        <end position="169"/>
    </location>
</feature>
<dbReference type="PANTHER" id="PTHR42865:SF1">
    <property type="entry name" value="AEROBIC C4-DICARBOXYLATE TRANSPORT PROTEIN"/>
    <property type="match status" value="1"/>
</dbReference>
<keyword evidence="4 10" id="KW-1003">Cell membrane</keyword>
<dbReference type="InterPro" id="IPR001991">
    <property type="entry name" value="Na-dicarboxylate_symporter"/>
</dbReference>
<proteinExistence type="inferred from homology"/>
<evidence type="ECO:0000256" key="8">
    <source>
        <dbReference type="ARBA" id="ARBA00022989"/>
    </source>
</evidence>
<evidence type="ECO:0000256" key="6">
    <source>
        <dbReference type="ARBA" id="ARBA00022692"/>
    </source>
</evidence>
<evidence type="ECO:0000256" key="3">
    <source>
        <dbReference type="ARBA" id="ARBA00022448"/>
    </source>
</evidence>
<dbReference type="PRINTS" id="PR00173">
    <property type="entry name" value="EDTRNSPORT"/>
</dbReference>
<feature type="transmembrane region" description="Helical" evidence="10">
    <location>
        <begin position="42"/>
        <end position="66"/>
    </location>
</feature>
<dbReference type="PROSITE" id="PS00714">
    <property type="entry name" value="NA_DICARBOXYL_SYMP_2"/>
    <property type="match status" value="1"/>
</dbReference>
<keyword evidence="6 10" id="KW-0812">Transmembrane</keyword>
<name>A0ABR5JLH9_9PSED</name>
<dbReference type="HAMAP" id="MF_01300">
    <property type="entry name" value="C4_dicarb_transport"/>
    <property type="match status" value="1"/>
</dbReference>
<gene>
    <name evidence="10" type="primary">dctA</name>
    <name evidence="11" type="ORF">OX90_18210</name>
</gene>
<dbReference type="PANTHER" id="PTHR42865">
    <property type="entry name" value="PROTON/GLUTAMATE-ASPARTATE SYMPORTER"/>
    <property type="match status" value="1"/>
</dbReference>
<comment type="function">
    <text evidence="10">Responsible for the transport of dicarboxylates such as succinate, fumarate, and malate across the membrane.</text>
</comment>
<evidence type="ECO:0000313" key="11">
    <source>
        <dbReference type="EMBL" id="KOP55967.1"/>
    </source>
</evidence>
<dbReference type="NCBIfam" id="NF009587">
    <property type="entry name" value="PRK13027.1"/>
    <property type="match status" value="1"/>
</dbReference>
<comment type="subcellular location">
    <subcellularLocation>
        <location evidence="1 10">Cell membrane</location>
        <topology evidence="1 10">Multi-pass membrane protein</topology>
    </subcellularLocation>
</comment>
<evidence type="ECO:0000256" key="2">
    <source>
        <dbReference type="ARBA" id="ARBA00006148"/>
    </source>
</evidence>
<feature type="transmembrane region" description="Helical" evidence="10">
    <location>
        <begin position="354"/>
        <end position="377"/>
    </location>
</feature>
<dbReference type="NCBIfam" id="NF002461">
    <property type="entry name" value="PRK01663.1"/>
    <property type="match status" value="1"/>
</dbReference>
<feature type="transmembrane region" description="Helical" evidence="10">
    <location>
        <begin position="190"/>
        <end position="215"/>
    </location>
</feature>
<protein>
    <recommendedName>
        <fullName evidence="10">C4-dicarboxylate transport protein</fullName>
    </recommendedName>
</protein>
<sequence length="450" mass="47554">MTTRQPIYKSLYFQVIVAIVIGILIGHFYPDTGKALKPLGDGFIKLIKMVIAPIIFCTVVSGIAGMQSMKSVGKTGGYALLYFEVVSTIALLIGLIVVNVVQPGAGMNIDVSTLDASKIAAYVTAGQDQSIVGFILNVIPNTIVGAFANGDILQVLMFSVVFGFALHRLGSYGKPVLDFIDRFAHVMFNIINMIMKLAPLGAFGAMAFTIGAYGVSSLVQLGQLMICFYITCVLFVVFVLGAIARAHGFSIFKLIRYIREELLIVLGTSSSESALPRMLIKMERLGAKKSVVGLVIPTGYSFNLDGTSIYLTMAAVFIAQATNTHMDITHQITLLLVLLLSSKGAAGVTGSGFIVLAATLSAVGHLPVAGLALILGIDRFMSEARALTNLVGNAVATVVVAKWVGELDTDKLQSELASGGSAILETRPEDDLGVAEGATPAHAVNTTKTV</sequence>
<dbReference type="EMBL" id="JUEU01000204">
    <property type="protein sequence ID" value="KOP55967.1"/>
    <property type="molecule type" value="Genomic_DNA"/>
</dbReference>
<comment type="similarity">
    <text evidence="2 10">Belongs to the dicarboxylate/amino acid:cation symporter (DAACS) (TC 2.A.23) family.</text>
</comment>
<dbReference type="Gene3D" id="1.10.3860.10">
    <property type="entry name" value="Sodium:dicarboxylate symporter"/>
    <property type="match status" value="1"/>
</dbReference>
<evidence type="ECO:0000256" key="1">
    <source>
        <dbReference type="ARBA" id="ARBA00004651"/>
    </source>
</evidence>
<dbReference type="InterPro" id="IPR018107">
    <property type="entry name" value="Na-dicarboxylate_symporter_CS"/>
</dbReference>
<evidence type="ECO:0000256" key="10">
    <source>
        <dbReference type="HAMAP-Rule" id="MF_01300"/>
    </source>
</evidence>
<dbReference type="Pfam" id="PF00375">
    <property type="entry name" value="SDF"/>
    <property type="match status" value="1"/>
</dbReference>
<reference evidence="11 12" key="1">
    <citation type="submission" date="2015-09" db="EMBL/GenBank/DDBJ databases">
        <title>Genome analysis of Pseudomonas syringae pv. porri LMG.</title>
        <authorList>
            <person name="Rombouts S."/>
        </authorList>
    </citation>
    <scope>NUCLEOTIDE SEQUENCE [LARGE SCALE GENOMIC DNA]</scope>
    <source>
        <strain evidence="11 12">LMG 28496</strain>
    </source>
</reference>
<keyword evidence="8 10" id="KW-1133">Transmembrane helix</keyword>
<comment type="caution">
    <text evidence="11">The sequence shown here is derived from an EMBL/GenBank/DDBJ whole genome shotgun (WGS) entry which is preliminary data.</text>
</comment>
<dbReference type="RefSeq" id="WP_053480486.1">
    <property type="nucleotide sequence ID" value="NZ_JTHM01000040.1"/>
</dbReference>
<accession>A0ABR5JLH9</accession>
<evidence type="ECO:0000313" key="12">
    <source>
        <dbReference type="Proteomes" id="UP000037201"/>
    </source>
</evidence>
<dbReference type="Proteomes" id="UP000037201">
    <property type="component" value="Unassembled WGS sequence"/>
</dbReference>
<organism evidence="11 12">
    <name type="scientific">Pseudomonas coronafaciens pv. porri</name>
    <dbReference type="NCBI Taxonomy" id="83964"/>
    <lineage>
        <taxon>Bacteria</taxon>
        <taxon>Pseudomonadati</taxon>
        <taxon>Pseudomonadota</taxon>
        <taxon>Gammaproteobacteria</taxon>
        <taxon>Pseudomonadales</taxon>
        <taxon>Pseudomonadaceae</taxon>
        <taxon>Pseudomonas</taxon>
        <taxon>Pseudomonas coronafaciens</taxon>
    </lineage>
</organism>